<dbReference type="Proteomes" id="UP000460272">
    <property type="component" value="Unassembled WGS sequence"/>
</dbReference>
<reference evidence="3 4" key="1">
    <citation type="submission" date="2018-11" db="EMBL/GenBank/DDBJ databases">
        <title>Trebonia kvetii gen.nov., sp.nov., a novel acidophilic actinobacterium, and proposal of the new actinobacterial family Treboniaceae fam. nov.</title>
        <authorList>
            <person name="Rapoport D."/>
            <person name="Sagova-Mareckova M."/>
            <person name="Sedlacek I."/>
            <person name="Provaznik J."/>
            <person name="Kralova S."/>
            <person name="Pavlinic D."/>
            <person name="Benes V."/>
            <person name="Kopecky J."/>
        </authorList>
    </citation>
    <scope>NUCLEOTIDE SEQUENCE [LARGE SCALE GENOMIC DNA]</scope>
    <source>
        <strain evidence="3 4">15Tr583</strain>
    </source>
</reference>
<protein>
    <submittedName>
        <fullName evidence="3">LytR family transcriptional regulator</fullName>
    </submittedName>
</protein>
<keyword evidence="4" id="KW-1185">Reference proteome</keyword>
<dbReference type="InterPro" id="IPR050922">
    <property type="entry name" value="LytR/CpsA/Psr_CW_biosynth"/>
</dbReference>
<evidence type="ECO:0000313" key="3">
    <source>
        <dbReference type="EMBL" id="TVZ07423.1"/>
    </source>
</evidence>
<proteinExistence type="inferred from homology"/>
<accession>A0A6P2CCX6</accession>
<evidence type="ECO:0000256" key="1">
    <source>
        <dbReference type="ARBA" id="ARBA00006068"/>
    </source>
</evidence>
<dbReference type="PANTHER" id="PTHR33392:SF6">
    <property type="entry name" value="POLYISOPRENYL-TEICHOIC ACID--PEPTIDOGLYCAN TEICHOIC ACID TRANSFERASE TAGU"/>
    <property type="match status" value="1"/>
</dbReference>
<dbReference type="Pfam" id="PF03816">
    <property type="entry name" value="LytR_cpsA_psr"/>
    <property type="match status" value="1"/>
</dbReference>
<dbReference type="OrthoDB" id="3759589at2"/>
<comment type="similarity">
    <text evidence="1">Belongs to the LytR/CpsA/Psr (LCP) family.</text>
</comment>
<dbReference type="InterPro" id="IPR004474">
    <property type="entry name" value="LytR_CpsA_psr"/>
</dbReference>
<dbReference type="NCBIfam" id="TIGR00350">
    <property type="entry name" value="lytR_cpsA_psr"/>
    <property type="match status" value="1"/>
</dbReference>
<sequence length="312" mass="32396">MALIIGIVVLLLIASVAGTYFWVDGKLHKTVTLPAFTGTSAGTNWLIAGSDQRTGISRAERAKLHLGSTGADASDSLMLLHMGGPKPVLVSIPRDSYVPIPGHGYNKINAALAFGGPKLLVQTVESVTGLRIDHYMSIGFVGLAGVVNSVGGVRICVTTAIPPDSYSGFKGMKAGCHNLSGSQAIAFVRDRHSFATSDLQRIEDQRAFLKALLSKATSPGVYLNPFTALPFASTAAGSIAVDKGSSLYDLIQAAMALKNPETGTVPIANAALPTSAGEAVQWDRAKALALFAALKDNKPVPKGLLTGTKVGS</sequence>
<evidence type="ECO:0000259" key="2">
    <source>
        <dbReference type="Pfam" id="PF03816"/>
    </source>
</evidence>
<organism evidence="3 4">
    <name type="scientific">Trebonia kvetii</name>
    <dbReference type="NCBI Taxonomy" id="2480626"/>
    <lineage>
        <taxon>Bacteria</taxon>
        <taxon>Bacillati</taxon>
        <taxon>Actinomycetota</taxon>
        <taxon>Actinomycetes</taxon>
        <taxon>Streptosporangiales</taxon>
        <taxon>Treboniaceae</taxon>
        <taxon>Trebonia</taxon>
    </lineage>
</organism>
<comment type="caution">
    <text evidence="3">The sequence shown here is derived from an EMBL/GenBank/DDBJ whole genome shotgun (WGS) entry which is preliminary data.</text>
</comment>
<dbReference type="PANTHER" id="PTHR33392">
    <property type="entry name" value="POLYISOPRENYL-TEICHOIC ACID--PEPTIDOGLYCAN TEICHOIC ACID TRANSFERASE TAGU"/>
    <property type="match status" value="1"/>
</dbReference>
<dbReference type="EMBL" id="RPFW01000001">
    <property type="protein sequence ID" value="TVZ07423.1"/>
    <property type="molecule type" value="Genomic_DNA"/>
</dbReference>
<feature type="domain" description="Cell envelope-related transcriptional attenuator" evidence="2">
    <location>
        <begin position="74"/>
        <end position="217"/>
    </location>
</feature>
<name>A0A6P2CCX6_9ACTN</name>
<dbReference type="AlphaFoldDB" id="A0A6P2CCX6"/>
<dbReference type="Gene3D" id="3.40.630.190">
    <property type="entry name" value="LCP protein"/>
    <property type="match status" value="1"/>
</dbReference>
<gene>
    <name evidence="3" type="ORF">EAS64_03815</name>
</gene>
<evidence type="ECO:0000313" key="4">
    <source>
        <dbReference type="Proteomes" id="UP000460272"/>
    </source>
</evidence>